<proteinExistence type="predicted"/>
<gene>
    <name evidence="3" type="ORF">SAY86_022550</name>
</gene>
<keyword evidence="2" id="KW-0472">Membrane</keyword>
<organism evidence="3 4">
    <name type="scientific">Trapa natans</name>
    <name type="common">Water chestnut</name>
    <dbReference type="NCBI Taxonomy" id="22666"/>
    <lineage>
        <taxon>Eukaryota</taxon>
        <taxon>Viridiplantae</taxon>
        <taxon>Streptophyta</taxon>
        <taxon>Embryophyta</taxon>
        <taxon>Tracheophyta</taxon>
        <taxon>Spermatophyta</taxon>
        <taxon>Magnoliopsida</taxon>
        <taxon>eudicotyledons</taxon>
        <taxon>Gunneridae</taxon>
        <taxon>Pentapetalae</taxon>
        <taxon>rosids</taxon>
        <taxon>malvids</taxon>
        <taxon>Myrtales</taxon>
        <taxon>Lythraceae</taxon>
        <taxon>Trapa</taxon>
    </lineage>
</organism>
<reference evidence="3 4" key="1">
    <citation type="journal article" date="2023" name="Hortic Res">
        <title>Pangenome of water caltrop reveals structural variations and asymmetric subgenome divergence after allopolyploidization.</title>
        <authorList>
            <person name="Zhang X."/>
            <person name="Chen Y."/>
            <person name="Wang L."/>
            <person name="Yuan Y."/>
            <person name="Fang M."/>
            <person name="Shi L."/>
            <person name="Lu R."/>
            <person name="Comes H.P."/>
            <person name="Ma Y."/>
            <person name="Chen Y."/>
            <person name="Huang G."/>
            <person name="Zhou Y."/>
            <person name="Zheng Z."/>
            <person name="Qiu Y."/>
        </authorList>
    </citation>
    <scope>NUCLEOTIDE SEQUENCE [LARGE SCALE GENOMIC DNA]</scope>
    <source>
        <strain evidence="3">F231</strain>
    </source>
</reference>
<name>A0AAN7M9A2_TRANT</name>
<sequence>MAIGAYPGKGSNGGGQRERGRRYVVMLLLAFIAALLGVMALHKLRDRRIQNLLLRDKDREIFSLHLLLQKERDRGKEMAKQVEEMKAKMYSIRTRKMELDSRVIEMQSTISSMEDEQRTIKLALEERQSEIKLLREKEREMSKRDIEQSSLKEILKQKEIEIADLKRQLESASLSSTESRRKEEINKLQARGQSHGESSENSTLDGGVEEAKRKVNVLEGKMLAEEDKLKVHGNNTDIPAGGEPVENNNFMAPGINTDGSAASQYEQNSVEKGGRNGLTETNTANTTREASEVVEGKAELKKEGEKLEQPGATSSHSGSSIQRMISDGKGSRSRGKRWKALVRNRRLESNKNLATMKHHRFIEDAIEIKEGKQSGDNVVNGQGHYTGTKKMDEYQMSSTVMISQDFSGGNQEMKEDGHGYESQGNGEESIKEEMKHEPMTTSDQRDKLNGEVSKNGILEIKPKISMSGDENRALEEEIREIGSQDEDTARENFNKETDGGETGHADDIEEEVKREADIRDSLELEKERAGGNFKGSTAKVEEAEDEYNNKEVTDES</sequence>
<feature type="region of interest" description="Disordered" evidence="1">
    <location>
        <begin position="409"/>
        <end position="556"/>
    </location>
</feature>
<feature type="compositionally biased region" description="Basic and acidic residues" evidence="1">
    <location>
        <begin position="289"/>
        <end position="308"/>
    </location>
</feature>
<accession>A0AAN7M9A2</accession>
<comment type="caution">
    <text evidence="3">The sequence shown here is derived from an EMBL/GenBank/DDBJ whole genome shotgun (WGS) entry which is preliminary data.</text>
</comment>
<feature type="compositionally biased region" description="Polar residues" evidence="1">
    <location>
        <begin position="311"/>
        <end position="323"/>
    </location>
</feature>
<evidence type="ECO:0008006" key="5">
    <source>
        <dbReference type="Google" id="ProtNLM"/>
    </source>
</evidence>
<evidence type="ECO:0000313" key="3">
    <source>
        <dbReference type="EMBL" id="KAK4792115.1"/>
    </source>
</evidence>
<feature type="region of interest" description="Disordered" evidence="1">
    <location>
        <begin position="257"/>
        <end position="338"/>
    </location>
</feature>
<feature type="compositionally biased region" description="Low complexity" evidence="1">
    <location>
        <begin position="279"/>
        <end position="288"/>
    </location>
</feature>
<dbReference type="EMBL" id="JAXQNO010000008">
    <property type="protein sequence ID" value="KAK4792115.1"/>
    <property type="molecule type" value="Genomic_DNA"/>
</dbReference>
<feature type="compositionally biased region" description="Basic and acidic residues" evidence="1">
    <location>
        <begin position="428"/>
        <end position="449"/>
    </location>
</feature>
<keyword evidence="4" id="KW-1185">Reference proteome</keyword>
<feature type="transmembrane region" description="Helical" evidence="2">
    <location>
        <begin position="23"/>
        <end position="41"/>
    </location>
</feature>
<protein>
    <recommendedName>
        <fullName evidence="5">Micronuclear linker histone polyprotein-like protein</fullName>
    </recommendedName>
</protein>
<feature type="region of interest" description="Disordered" evidence="1">
    <location>
        <begin position="171"/>
        <end position="210"/>
    </location>
</feature>
<dbReference type="PANTHER" id="PTHR36143:SF4">
    <property type="entry name" value="OS08G0177500 PROTEIN"/>
    <property type="match status" value="1"/>
</dbReference>
<evidence type="ECO:0000256" key="1">
    <source>
        <dbReference type="SAM" id="MobiDB-lite"/>
    </source>
</evidence>
<feature type="compositionally biased region" description="Polar residues" evidence="1">
    <location>
        <begin position="191"/>
        <end position="204"/>
    </location>
</feature>
<evidence type="ECO:0000256" key="2">
    <source>
        <dbReference type="SAM" id="Phobius"/>
    </source>
</evidence>
<dbReference type="Proteomes" id="UP001346149">
    <property type="component" value="Unassembled WGS sequence"/>
</dbReference>
<dbReference type="AlphaFoldDB" id="A0AAN7M9A2"/>
<evidence type="ECO:0000313" key="4">
    <source>
        <dbReference type="Proteomes" id="UP001346149"/>
    </source>
</evidence>
<feature type="compositionally biased region" description="Basic and acidic residues" evidence="1">
    <location>
        <begin position="469"/>
        <end position="529"/>
    </location>
</feature>
<feature type="compositionally biased region" description="Polar residues" evidence="1">
    <location>
        <begin position="257"/>
        <end position="270"/>
    </location>
</feature>
<feature type="compositionally biased region" description="Basic and acidic residues" evidence="1">
    <location>
        <begin position="547"/>
        <end position="556"/>
    </location>
</feature>
<keyword evidence="2" id="KW-0812">Transmembrane</keyword>
<keyword evidence="2" id="KW-1133">Transmembrane helix</keyword>
<dbReference type="PANTHER" id="PTHR36143">
    <property type="entry name" value="OS08G0177500 PROTEIN"/>
    <property type="match status" value="1"/>
</dbReference>